<evidence type="ECO:0000256" key="1">
    <source>
        <dbReference type="ARBA" id="ARBA00022559"/>
    </source>
</evidence>
<name>A0A9N8KVM3_CHRIL</name>
<proteinExistence type="predicted"/>
<feature type="chain" id="PRO_5040281091" description="Peroxidase" evidence="3">
    <location>
        <begin position="19"/>
        <end position="1195"/>
    </location>
</feature>
<evidence type="ECO:0000313" key="5">
    <source>
        <dbReference type="Proteomes" id="UP001154114"/>
    </source>
</evidence>
<feature type="signal peptide" evidence="3">
    <location>
        <begin position="1"/>
        <end position="18"/>
    </location>
</feature>
<keyword evidence="1" id="KW-0560">Oxidoreductase</keyword>
<dbReference type="Gene3D" id="1.10.640.10">
    <property type="entry name" value="Haem peroxidase domain superfamily, animal type"/>
    <property type="match status" value="2"/>
</dbReference>
<feature type="binding site" description="axial binding residue" evidence="2">
    <location>
        <position position="951"/>
    </location>
    <ligand>
        <name>heme b</name>
        <dbReference type="ChEBI" id="CHEBI:60344"/>
    </ligand>
    <ligandPart>
        <name>Fe</name>
        <dbReference type="ChEBI" id="CHEBI:18248"/>
    </ligandPart>
</feature>
<dbReference type="PROSITE" id="PS50292">
    <property type="entry name" value="PEROXIDASE_3"/>
    <property type="match status" value="2"/>
</dbReference>
<dbReference type="EMBL" id="LR824011">
    <property type="protein sequence ID" value="CAD0198071.1"/>
    <property type="molecule type" value="Genomic_DNA"/>
</dbReference>
<organism evidence="4 5">
    <name type="scientific">Chrysodeixis includens</name>
    <name type="common">Soybean looper</name>
    <name type="synonym">Pseudoplusia includens</name>
    <dbReference type="NCBI Taxonomy" id="689277"/>
    <lineage>
        <taxon>Eukaryota</taxon>
        <taxon>Metazoa</taxon>
        <taxon>Ecdysozoa</taxon>
        <taxon>Arthropoda</taxon>
        <taxon>Hexapoda</taxon>
        <taxon>Insecta</taxon>
        <taxon>Pterygota</taxon>
        <taxon>Neoptera</taxon>
        <taxon>Endopterygota</taxon>
        <taxon>Lepidoptera</taxon>
        <taxon>Glossata</taxon>
        <taxon>Ditrysia</taxon>
        <taxon>Noctuoidea</taxon>
        <taxon>Noctuidae</taxon>
        <taxon>Plusiinae</taxon>
        <taxon>Chrysodeixis</taxon>
    </lineage>
</organism>
<evidence type="ECO:0000256" key="2">
    <source>
        <dbReference type="PIRSR" id="PIRSR619791-2"/>
    </source>
</evidence>
<accession>A0A9N8KVM3</accession>
<keyword evidence="3" id="KW-0732">Signal</keyword>
<dbReference type="GO" id="GO:0020037">
    <property type="term" value="F:heme binding"/>
    <property type="evidence" value="ECO:0007669"/>
    <property type="project" value="InterPro"/>
</dbReference>
<dbReference type="InterPro" id="IPR037120">
    <property type="entry name" value="Haem_peroxidase_sf_animal"/>
</dbReference>
<dbReference type="PRINTS" id="PR00457">
    <property type="entry name" value="ANPEROXIDASE"/>
</dbReference>
<evidence type="ECO:0008006" key="6">
    <source>
        <dbReference type="Google" id="ProtNLM"/>
    </source>
</evidence>
<dbReference type="GO" id="GO:0006979">
    <property type="term" value="P:response to oxidative stress"/>
    <property type="evidence" value="ECO:0007669"/>
    <property type="project" value="InterPro"/>
</dbReference>
<keyword evidence="1" id="KW-0575">Peroxidase</keyword>
<dbReference type="GO" id="GO:0046872">
    <property type="term" value="F:metal ion binding"/>
    <property type="evidence" value="ECO:0007669"/>
    <property type="project" value="UniProtKB-KW"/>
</dbReference>
<evidence type="ECO:0000256" key="3">
    <source>
        <dbReference type="SAM" id="SignalP"/>
    </source>
</evidence>
<dbReference type="AlphaFoldDB" id="A0A9N8KVM3"/>
<dbReference type="InterPro" id="IPR019791">
    <property type="entry name" value="Haem_peroxidase_animal"/>
</dbReference>
<dbReference type="GO" id="GO:0004601">
    <property type="term" value="F:peroxidase activity"/>
    <property type="evidence" value="ECO:0007669"/>
    <property type="project" value="UniProtKB-KW"/>
</dbReference>
<protein>
    <recommendedName>
        <fullName evidence="6">Peroxidase</fullName>
    </recommendedName>
</protein>
<dbReference type="PANTHER" id="PTHR11475">
    <property type="entry name" value="OXIDASE/PEROXIDASE"/>
    <property type="match status" value="1"/>
</dbReference>
<dbReference type="Proteomes" id="UP001154114">
    <property type="component" value="Chromosome 8"/>
</dbReference>
<gene>
    <name evidence="4" type="ORF">CINC_LOCUS12349</name>
</gene>
<dbReference type="Pfam" id="PF03098">
    <property type="entry name" value="An_peroxidase"/>
    <property type="match status" value="2"/>
</dbReference>
<reference evidence="4" key="1">
    <citation type="submission" date="2021-12" db="EMBL/GenBank/DDBJ databases">
        <authorList>
            <person name="King R."/>
        </authorList>
    </citation>
    <scope>NUCLEOTIDE SEQUENCE</scope>
</reference>
<keyword evidence="2" id="KW-0408">Iron</keyword>
<keyword evidence="2" id="KW-0349">Heme</keyword>
<evidence type="ECO:0000313" key="4">
    <source>
        <dbReference type="EMBL" id="CAD0198071.1"/>
    </source>
</evidence>
<dbReference type="OrthoDB" id="823504at2759"/>
<dbReference type="PANTHER" id="PTHR11475:SF86">
    <property type="entry name" value="PEROXIDASE"/>
    <property type="match status" value="1"/>
</dbReference>
<keyword evidence="2" id="KW-0479">Metal-binding</keyword>
<dbReference type="SUPFAM" id="SSF48113">
    <property type="entry name" value="Heme-dependent peroxidases"/>
    <property type="match status" value="2"/>
</dbReference>
<keyword evidence="5" id="KW-1185">Reference proteome</keyword>
<sequence>MEKVVYVLVLTSLCGVWAQSSYYSSYYGLKLAQSDVDQYTANGTLANCTNLIAPCDPNEPRRIDGTCNNLNFPSYGATRTPYYRILPATYYQPSSTVFDPQRTKSGKEPQLARVVRTSFFAEGRVDDEVLASSTTHFLVFFATDITNTRDTTNYVSWRPYCCKPEGAADTACAPNLVPETDYVHRFSGIRCLNMTRPLTFQTSGCLPPTSTPLRIVDATPTHDLSPVYGNVAEPARRTLSGGKLKTVDVNGRSFPDTSSIGLLLGINFFGIIFFWRHHNFIATQLAAVNPTWNDEQLFAAAREINIAYGNQLLHYELMPLFLGHDYLVKRSIIQTGTGFRETYNATLKPQISLEYPVVLRWLHTLQDGDLRMYYTNGTLHSTFPVVDLTSNTDFLKEGDNMDYVTQGCFRQPTANSKDYIVDPDIVERGLGRLQRSNDIMTNDLAKNRYFGFQSYIHYREHCFHQKITSFDDLIGIVDSVRITQLKSLYEDVADIDLLAGIWVEKQTPGTHVPPTFACLVGDQLKHSVHSDRHWYERQNKPNPMTADQLAEIRKAKVSRMLCDIGDKVTVIQGRAFELASIDFACGLNAVIYDGVTGKPVTQSQIRLYEERDNLDICTVNIQPCDPEEWKRLDGSCNNLKHPSVGTHRTRTDRVLPPVFNPNYEPVDTVSGEPLPLARRIRCELLAEGKASDLKTTQLLSYALLFAVHDINSLDDFYNYIINVLHCCEPEGKDDYMCTPQKIPVDDPVHRYSGVSCMNLTRPMTYQTHGCLENGTMFARMPVATPVFDLSQIYKLSPNTEDLRVYEKGLIIIEEDHGKLFPPSMTPDMGVGTCLLNQHPKEWRCNRANVNGAVGPVVVAIQFYRHHNYIANELHKLNPCWDDERLYYTARDINIAVSSQIYYYELLPILMGRENMIRHGIISDSDGFRDLYDENVLPQMTDEYHYVLRWFHNIQEMDVKMYDQDGYYLNTVPMVNVSLRTGYLPYDNNLEKITQGSFRQYGGGFDYTIDHDVAERILGGVHFTSDLSTIDLAKGRYFGFQPYVNYRKYCTNKAYETFEDLKDAISEERIYRLKQMYKNVEDVELMSGLWIEKYVAGGKIPHTIYCLMANQLKRSIISDRHWYESSTRPHALKLDQLQAIRNTKIAGVFCKVADTVTEIQPAAFESISHKNPLMKCSSKEIGKLDLSAWKDPECSQ</sequence>
<dbReference type="InterPro" id="IPR010255">
    <property type="entry name" value="Haem_peroxidase_sf"/>
</dbReference>
<dbReference type="GO" id="GO:0005576">
    <property type="term" value="C:extracellular region"/>
    <property type="evidence" value="ECO:0007669"/>
    <property type="project" value="UniProtKB-SubCell"/>
</dbReference>